<name>A0A5N5GPA8_9ROSA</name>
<dbReference type="GO" id="GO:0009631">
    <property type="term" value="P:cold acclimation"/>
    <property type="evidence" value="ECO:0007669"/>
    <property type="project" value="TreeGrafter"/>
</dbReference>
<dbReference type="PANTHER" id="PTHR47877">
    <property type="entry name" value="LATE EMBRYOGENESIS ABUNDANT DOMAIN-CONTAINING PROTEIN / LEA DOMAIN-CONTAINING PROTEIN"/>
    <property type="match status" value="1"/>
</dbReference>
<dbReference type="AlphaFoldDB" id="A0A5N5GPA8"/>
<protein>
    <submittedName>
        <fullName evidence="1">Seed biotin-containing protein SBP65-like</fullName>
    </submittedName>
</protein>
<reference evidence="1 2" key="3">
    <citation type="submission" date="2019-11" db="EMBL/GenBank/DDBJ databases">
        <title>A de novo genome assembly of a pear dwarfing rootstock.</title>
        <authorList>
            <person name="Wang F."/>
            <person name="Wang J."/>
            <person name="Li S."/>
            <person name="Zhang Y."/>
            <person name="Fang M."/>
            <person name="Ma L."/>
            <person name="Zhao Y."/>
            <person name="Jiang S."/>
        </authorList>
    </citation>
    <scope>NUCLEOTIDE SEQUENCE [LARGE SCALE GENOMIC DNA]</scope>
    <source>
        <strain evidence="1">S2</strain>
        <tissue evidence="1">Leaf</tissue>
    </source>
</reference>
<dbReference type="EMBL" id="SMOL01000458">
    <property type="protein sequence ID" value="KAB2612574.1"/>
    <property type="molecule type" value="Genomic_DNA"/>
</dbReference>
<keyword evidence="2" id="KW-1185">Reference proteome</keyword>
<sequence length="151" mass="15928">MICDAGEVRKTAVEKTTPLAEKAKDVAVSAGQTTLHYMEERAVKARDMTLEGGKTTATYASDVAVDLKDKVTVVGWTTVQYTTEAAVEETIKTAKVVMGAAEDARHKVVDIVSKPMGMAKDAAVVAGEKAGVHCQEEGGCTERKGGQKIGN</sequence>
<proteinExistence type="predicted"/>
<dbReference type="Proteomes" id="UP000327157">
    <property type="component" value="Chromosome 9"/>
</dbReference>
<dbReference type="PANTHER" id="PTHR47877:SF3">
    <property type="entry name" value="LATE EMBRYOGENESIS ABUNDANT DOMAIN-CONTAINING PROTEIN _ LEA DOMAIN-CONTAINING PROTEIN"/>
    <property type="match status" value="1"/>
</dbReference>
<evidence type="ECO:0000313" key="1">
    <source>
        <dbReference type="EMBL" id="KAB2612574.1"/>
    </source>
</evidence>
<reference evidence="1 2" key="1">
    <citation type="submission" date="2019-09" db="EMBL/GenBank/DDBJ databases">
        <authorList>
            <person name="Ou C."/>
        </authorList>
    </citation>
    <scope>NUCLEOTIDE SEQUENCE [LARGE SCALE GENOMIC DNA]</scope>
    <source>
        <strain evidence="1">S2</strain>
        <tissue evidence="1">Leaf</tissue>
    </source>
</reference>
<dbReference type="GO" id="GO:0005829">
    <property type="term" value="C:cytosol"/>
    <property type="evidence" value="ECO:0007669"/>
    <property type="project" value="TreeGrafter"/>
</dbReference>
<organism evidence="1 2">
    <name type="scientific">Pyrus ussuriensis x Pyrus communis</name>
    <dbReference type="NCBI Taxonomy" id="2448454"/>
    <lineage>
        <taxon>Eukaryota</taxon>
        <taxon>Viridiplantae</taxon>
        <taxon>Streptophyta</taxon>
        <taxon>Embryophyta</taxon>
        <taxon>Tracheophyta</taxon>
        <taxon>Spermatophyta</taxon>
        <taxon>Magnoliopsida</taxon>
        <taxon>eudicotyledons</taxon>
        <taxon>Gunneridae</taxon>
        <taxon>Pentapetalae</taxon>
        <taxon>rosids</taxon>
        <taxon>fabids</taxon>
        <taxon>Rosales</taxon>
        <taxon>Rosaceae</taxon>
        <taxon>Amygdaloideae</taxon>
        <taxon>Maleae</taxon>
        <taxon>Pyrus</taxon>
    </lineage>
</organism>
<gene>
    <name evidence="1" type="ORF">D8674_034890</name>
</gene>
<dbReference type="OrthoDB" id="1907061at2759"/>
<accession>A0A5N5GPA8</accession>
<comment type="caution">
    <text evidence="1">The sequence shown here is derived from an EMBL/GenBank/DDBJ whole genome shotgun (WGS) entry which is preliminary data.</text>
</comment>
<reference evidence="2" key="2">
    <citation type="submission" date="2019-10" db="EMBL/GenBank/DDBJ databases">
        <title>A de novo genome assembly of a pear dwarfing rootstock.</title>
        <authorList>
            <person name="Wang F."/>
            <person name="Wang J."/>
            <person name="Li S."/>
            <person name="Zhang Y."/>
            <person name="Fang M."/>
            <person name="Ma L."/>
            <person name="Zhao Y."/>
            <person name="Jiang S."/>
        </authorList>
    </citation>
    <scope>NUCLEOTIDE SEQUENCE [LARGE SCALE GENOMIC DNA]</scope>
</reference>
<evidence type="ECO:0000313" key="2">
    <source>
        <dbReference type="Proteomes" id="UP000327157"/>
    </source>
</evidence>